<evidence type="ECO:0000313" key="1">
    <source>
        <dbReference type="EMBL" id="QGT55025.1"/>
    </source>
</evidence>
<organism evidence="1 2">
    <name type="scientific">Gordonia phage Forza</name>
    <dbReference type="NCBI Taxonomy" id="2571247"/>
    <lineage>
        <taxon>Viruses</taxon>
        <taxon>Duplodnaviria</taxon>
        <taxon>Heunggongvirae</taxon>
        <taxon>Uroviricota</taxon>
        <taxon>Caudoviricetes</taxon>
        <taxon>Forzavirus</taxon>
        <taxon>Forzavirus forza</taxon>
    </lineage>
</organism>
<name>A0A650EZC3_9CAUD</name>
<protein>
    <submittedName>
        <fullName evidence="1">Uncharacterized protein</fullName>
    </submittedName>
</protein>
<accession>A0A650EZC3</accession>
<sequence>MASEAEMSAKYYLSQITPGKWVVAEEIDGVYAGKKTVVRADEAAPYYRSRIVTVGQTRPHIYNPVNIEFIAAAPELVQGLLDEIQRLYALIGMISINRESGGNVGLYQQRPGGFHD</sequence>
<keyword evidence="2" id="KW-1185">Reference proteome</keyword>
<proteinExistence type="predicted"/>
<gene>
    <name evidence="1" type="primary">32</name>
    <name evidence="1" type="ORF">SEA_FORZA_32</name>
</gene>
<evidence type="ECO:0000313" key="2">
    <source>
        <dbReference type="Proteomes" id="UP000423482"/>
    </source>
</evidence>
<dbReference type="GeneID" id="77924400"/>
<dbReference type="KEGG" id="vg:77924400"/>
<dbReference type="RefSeq" id="YP_010648912.1">
    <property type="nucleotide sequence ID" value="NC_070763.1"/>
</dbReference>
<reference evidence="1 2" key="1">
    <citation type="submission" date="2019-04" db="EMBL/GenBank/DDBJ databases">
        <authorList>
            <person name="Pope W.H."/>
            <person name="Garlena R.A."/>
            <person name="Russell D.A."/>
            <person name="Jacobs-Sera D."/>
            <person name="Hatfull G.F."/>
        </authorList>
    </citation>
    <scope>NUCLEOTIDE SEQUENCE [LARGE SCALE GENOMIC DNA]</scope>
</reference>
<dbReference type="Proteomes" id="UP000423482">
    <property type="component" value="Segment"/>
</dbReference>
<dbReference type="EMBL" id="MK814760">
    <property type="protein sequence ID" value="QGT55025.1"/>
    <property type="molecule type" value="Genomic_DNA"/>
</dbReference>